<dbReference type="Proteomes" id="UP000242849">
    <property type="component" value="Unassembled WGS sequence"/>
</dbReference>
<sequence length="63" mass="6742">MSSEEKIQPCKCGYEGALLGTDHGAFYSLQCPECSESVEAFTVRGLGEAWNKAQQGKEQGAGE</sequence>
<dbReference type="OrthoDB" id="6903703at2"/>
<evidence type="ECO:0000313" key="2">
    <source>
        <dbReference type="Proteomes" id="UP000242849"/>
    </source>
</evidence>
<dbReference type="RefSeq" id="WP_090378252.1">
    <property type="nucleotide sequence ID" value="NZ_CP156749.1"/>
</dbReference>
<dbReference type="EMBL" id="FNSC01000001">
    <property type="protein sequence ID" value="SEC73036.1"/>
    <property type="molecule type" value="Genomic_DNA"/>
</dbReference>
<reference evidence="2" key="1">
    <citation type="submission" date="2016-10" db="EMBL/GenBank/DDBJ databases">
        <authorList>
            <person name="Varghese N."/>
            <person name="Submissions S."/>
        </authorList>
    </citation>
    <scope>NUCLEOTIDE SEQUENCE [LARGE SCALE GENOMIC DNA]</scope>
    <source>
        <strain evidence="2">DSM 12111</strain>
    </source>
</reference>
<evidence type="ECO:0000313" key="1">
    <source>
        <dbReference type="EMBL" id="SEC73036.1"/>
    </source>
</evidence>
<dbReference type="AlphaFoldDB" id="A0A1H4UWE4"/>
<accession>A0A1H4UWE4</accession>
<keyword evidence="2" id="KW-1185">Reference proteome</keyword>
<gene>
    <name evidence="1" type="ORF">SAMN05421553_1347</name>
</gene>
<name>A0A1H4UWE4_PSEAG</name>
<protein>
    <recommendedName>
        <fullName evidence="3">Restriction alleviation protein, Lar family</fullName>
    </recommendedName>
</protein>
<organism evidence="1 2">
    <name type="scientific">Pseudomonas anguilliseptica</name>
    <dbReference type="NCBI Taxonomy" id="53406"/>
    <lineage>
        <taxon>Bacteria</taxon>
        <taxon>Pseudomonadati</taxon>
        <taxon>Pseudomonadota</taxon>
        <taxon>Gammaproteobacteria</taxon>
        <taxon>Pseudomonadales</taxon>
        <taxon>Pseudomonadaceae</taxon>
        <taxon>Pseudomonas</taxon>
    </lineage>
</organism>
<dbReference type="STRING" id="53406.SAMN05421553_1347"/>
<evidence type="ECO:0008006" key="3">
    <source>
        <dbReference type="Google" id="ProtNLM"/>
    </source>
</evidence>
<proteinExistence type="predicted"/>